<dbReference type="AlphaFoldDB" id="A0A5B0RUH3"/>
<protein>
    <submittedName>
        <fullName evidence="1">Uncharacterized protein</fullName>
    </submittedName>
</protein>
<evidence type="ECO:0000313" key="2">
    <source>
        <dbReference type="Proteomes" id="UP000325313"/>
    </source>
</evidence>
<reference evidence="1 2" key="1">
    <citation type="submission" date="2019-05" db="EMBL/GenBank/DDBJ databases">
        <title>Emergence of the Ug99 lineage of the wheat stem rust pathogen through somatic hybridization.</title>
        <authorList>
            <person name="Li F."/>
            <person name="Upadhyaya N.M."/>
            <person name="Sperschneider J."/>
            <person name="Matny O."/>
            <person name="Nguyen-Phuc H."/>
            <person name="Mago R."/>
            <person name="Raley C."/>
            <person name="Miller M.E."/>
            <person name="Silverstein K.A.T."/>
            <person name="Henningsen E."/>
            <person name="Hirsch C.D."/>
            <person name="Visser B."/>
            <person name="Pretorius Z.A."/>
            <person name="Steffenson B.J."/>
            <person name="Schwessinger B."/>
            <person name="Dodds P.N."/>
            <person name="Figueroa M."/>
        </authorList>
    </citation>
    <scope>NUCLEOTIDE SEQUENCE [LARGE SCALE GENOMIC DNA]</scope>
    <source>
        <strain evidence="1 2">Ug99</strain>
    </source>
</reference>
<proteinExistence type="predicted"/>
<name>A0A5B0RUH3_PUCGR</name>
<feature type="non-terminal residue" evidence="1">
    <location>
        <position position="1"/>
    </location>
</feature>
<dbReference type="Proteomes" id="UP000325313">
    <property type="component" value="Unassembled WGS sequence"/>
</dbReference>
<organism evidence="1 2">
    <name type="scientific">Puccinia graminis f. sp. tritici</name>
    <dbReference type="NCBI Taxonomy" id="56615"/>
    <lineage>
        <taxon>Eukaryota</taxon>
        <taxon>Fungi</taxon>
        <taxon>Dikarya</taxon>
        <taxon>Basidiomycota</taxon>
        <taxon>Pucciniomycotina</taxon>
        <taxon>Pucciniomycetes</taxon>
        <taxon>Pucciniales</taxon>
        <taxon>Pucciniaceae</taxon>
        <taxon>Puccinia</taxon>
    </lineage>
</organism>
<sequence>IYASLTASSPRLHLIKQHNRFEHLLLRHLACSRSIHISIGIIYSFINPNLYSTIDPDLNVIFTSIDLVRYILITSIDSKLYSFNRSIDPCL</sequence>
<accession>A0A5B0RUH3</accession>
<dbReference type="EMBL" id="VDEP01000141">
    <property type="protein sequence ID" value="KAA1128553.1"/>
    <property type="molecule type" value="Genomic_DNA"/>
</dbReference>
<gene>
    <name evidence="1" type="ORF">PGTUg99_024627</name>
</gene>
<evidence type="ECO:0000313" key="1">
    <source>
        <dbReference type="EMBL" id="KAA1128553.1"/>
    </source>
</evidence>
<comment type="caution">
    <text evidence="1">The sequence shown here is derived from an EMBL/GenBank/DDBJ whole genome shotgun (WGS) entry which is preliminary data.</text>
</comment>